<keyword evidence="5" id="KW-0496">Mitochondrion</keyword>
<evidence type="ECO:0000256" key="6">
    <source>
        <dbReference type="ARBA" id="ARBA00023274"/>
    </source>
</evidence>
<dbReference type="EMBL" id="CAEKDK010000006">
    <property type="protein sequence ID" value="CAB4282094.1"/>
    <property type="molecule type" value="Genomic_DNA"/>
</dbReference>
<dbReference type="PANTHER" id="PTHR12810:SF0">
    <property type="entry name" value="SMALL RIBOSOMAL SUBUNIT PROTEIN MS29"/>
    <property type="match status" value="1"/>
</dbReference>
<dbReference type="Pfam" id="PF10236">
    <property type="entry name" value="DAP3"/>
    <property type="match status" value="1"/>
</dbReference>
<dbReference type="InterPro" id="IPR019368">
    <property type="entry name" value="Ribosomal_mS29"/>
</dbReference>
<evidence type="ECO:0000313" key="10">
    <source>
        <dbReference type="Proteomes" id="UP000507222"/>
    </source>
</evidence>
<gene>
    <name evidence="9" type="ORF">CURHAP_LOCUS35352</name>
</gene>
<dbReference type="GO" id="GO:0005763">
    <property type="term" value="C:mitochondrial small ribosomal subunit"/>
    <property type="evidence" value="ECO:0007669"/>
    <property type="project" value="TreeGrafter"/>
</dbReference>
<protein>
    <recommendedName>
        <fullName evidence="7">Small ribosomal subunit protein mS29</fullName>
    </recommendedName>
</protein>
<comment type="subcellular location">
    <subcellularLocation>
        <location evidence="1">Mitochondrion</location>
    </subcellularLocation>
</comment>
<name>A0A6J5V370_PRUAR</name>
<evidence type="ECO:0000256" key="7">
    <source>
        <dbReference type="ARBA" id="ARBA00035140"/>
    </source>
</evidence>
<keyword evidence="3" id="KW-0809">Transit peptide</keyword>
<feature type="region of interest" description="Disordered" evidence="8">
    <location>
        <begin position="1"/>
        <end position="53"/>
    </location>
</feature>
<accession>A0A6J5V370</accession>
<evidence type="ECO:0000256" key="5">
    <source>
        <dbReference type="ARBA" id="ARBA00023128"/>
    </source>
</evidence>
<evidence type="ECO:0000313" key="9">
    <source>
        <dbReference type="EMBL" id="CAB4282094.1"/>
    </source>
</evidence>
<evidence type="ECO:0000256" key="3">
    <source>
        <dbReference type="ARBA" id="ARBA00022946"/>
    </source>
</evidence>
<keyword evidence="6" id="KW-0687">Ribonucleoprotein</keyword>
<evidence type="ECO:0000256" key="8">
    <source>
        <dbReference type="SAM" id="MobiDB-lite"/>
    </source>
</evidence>
<keyword evidence="4" id="KW-0689">Ribosomal protein</keyword>
<evidence type="ECO:0000256" key="1">
    <source>
        <dbReference type="ARBA" id="ARBA00004173"/>
    </source>
</evidence>
<sequence>MLRTLLRRATGSGCPRPDPWRLTATTSYSSKDNKSTGKKAKKGKDKNDPAAAADDAISDVDAALFDEKARARRLQADENDPSLDVGPNGRPLFTATPTLSQLTRKDACSYFKLKMEELNNVLPEGLPLGMVKEFEDAMQSAVLVRQSFLDLRDNFRWIVDPPLHSSTTKGTKVRKQIVLDGPVSCGKSIALSMLVQWARGEEGAGVGWMKDGIDTMAMPDGSTLYDLVDTGIKHTHAAVGVVVRLRKELSLVKDIPVLIAIDQYNSWFTFSEYEEPVTVRSTRPIHAKELATVKAFRSMRHDDMMVGAFSHSTAVGKLRQDLPEVPTDARVNFPRYTLDEAAAVCHYYLRQRLIRREAFTEENWKKIYYLSNGNGAEIRWLVPLMRGDGMQADG</sequence>
<dbReference type="AlphaFoldDB" id="A0A6J5V370"/>
<comment type="similarity">
    <text evidence="2">Belongs to the mitochondrion-specific ribosomal protein mS29 family.</text>
</comment>
<dbReference type="GO" id="GO:0003735">
    <property type="term" value="F:structural constituent of ribosome"/>
    <property type="evidence" value="ECO:0007669"/>
    <property type="project" value="TreeGrafter"/>
</dbReference>
<reference evidence="9 10" key="1">
    <citation type="submission" date="2020-05" db="EMBL/GenBank/DDBJ databases">
        <authorList>
            <person name="Campoy J."/>
            <person name="Schneeberger K."/>
            <person name="Spophaly S."/>
        </authorList>
    </citation>
    <scope>NUCLEOTIDE SEQUENCE [LARGE SCALE GENOMIC DNA]</scope>
    <source>
        <strain evidence="9">PruArmRojPasFocal</strain>
    </source>
</reference>
<evidence type="ECO:0000256" key="4">
    <source>
        <dbReference type="ARBA" id="ARBA00022980"/>
    </source>
</evidence>
<proteinExistence type="inferred from homology"/>
<organism evidence="9 10">
    <name type="scientific">Prunus armeniaca</name>
    <name type="common">Apricot</name>
    <name type="synonym">Armeniaca vulgaris</name>
    <dbReference type="NCBI Taxonomy" id="36596"/>
    <lineage>
        <taxon>Eukaryota</taxon>
        <taxon>Viridiplantae</taxon>
        <taxon>Streptophyta</taxon>
        <taxon>Embryophyta</taxon>
        <taxon>Tracheophyta</taxon>
        <taxon>Spermatophyta</taxon>
        <taxon>Magnoliopsida</taxon>
        <taxon>eudicotyledons</taxon>
        <taxon>Gunneridae</taxon>
        <taxon>Pentapetalae</taxon>
        <taxon>rosids</taxon>
        <taxon>fabids</taxon>
        <taxon>Rosales</taxon>
        <taxon>Rosaceae</taxon>
        <taxon>Amygdaloideae</taxon>
        <taxon>Amygdaleae</taxon>
        <taxon>Prunus</taxon>
    </lineage>
</organism>
<evidence type="ECO:0000256" key="2">
    <source>
        <dbReference type="ARBA" id="ARBA00009863"/>
    </source>
</evidence>
<dbReference type="Proteomes" id="UP000507222">
    <property type="component" value="Unassembled WGS sequence"/>
</dbReference>
<dbReference type="PANTHER" id="PTHR12810">
    <property type="entry name" value="MITOCHONDRIAL 28S RIBOSOMAL PROTEIN S29"/>
    <property type="match status" value="1"/>
</dbReference>